<comment type="caution">
    <text evidence="1">The sequence shown here is derived from an EMBL/GenBank/DDBJ whole genome shotgun (WGS) entry which is preliminary data.</text>
</comment>
<name>A0A917MF76_9FLAO</name>
<organism evidence="1 2">
    <name type="scientific">Polaribacter pacificus</name>
    <dbReference type="NCBI Taxonomy" id="1775173"/>
    <lineage>
        <taxon>Bacteria</taxon>
        <taxon>Pseudomonadati</taxon>
        <taxon>Bacteroidota</taxon>
        <taxon>Flavobacteriia</taxon>
        <taxon>Flavobacteriales</taxon>
        <taxon>Flavobacteriaceae</taxon>
    </lineage>
</organism>
<dbReference type="InterPro" id="IPR029069">
    <property type="entry name" value="HotDog_dom_sf"/>
</dbReference>
<gene>
    <name evidence="1" type="ORF">GCM10011416_22290</name>
</gene>
<dbReference type="RefSeq" id="WP_188599430.1">
    <property type="nucleotide sequence ID" value="NZ_BMJW01000003.1"/>
</dbReference>
<proteinExistence type="predicted"/>
<dbReference type="EMBL" id="BMJW01000003">
    <property type="protein sequence ID" value="GGH02980.1"/>
    <property type="molecule type" value="Genomic_DNA"/>
</dbReference>
<evidence type="ECO:0000313" key="2">
    <source>
        <dbReference type="Proteomes" id="UP000633278"/>
    </source>
</evidence>
<reference evidence="1" key="1">
    <citation type="journal article" date="2014" name="Int. J. Syst. Evol. Microbiol.">
        <title>Complete genome sequence of Corynebacterium casei LMG S-19264T (=DSM 44701T), isolated from a smear-ripened cheese.</title>
        <authorList>
            <consortium name="US DOE Joint Genome Institute (JGI-PGF)"/>
            <person name="Walter F."/>
            <person name="Albersmeier A."/>
            <person name="Kalinowski J."/>
            <person name="Ruckert C."/>
        </authorList>
    </citation>
    <scope>NUCLEOTIDE SEQUENCE</scope>
    <source>
        <strain evidence="1">CGMCC 1.15763</strain>
    </source>
</reference>
<dbReference type="Proteomes" id="UP000633278">
    <property type="component" value="Unassembled WGS sequence"/>
</dbReference>
<evidence type="ECO:0000313" key="1">
    <source>
        <dbReference type="EMBL" id="GGH02980.1"/>
    </source>
</evidence>
<reference evidence="1" key="2">
    <citation type="submission" date="2020-09" db="EMBL/GenBank/DDBJ databases">
        <authorList>
            <person name="Sun Q."/>
            <person name="Zhou Y."/>
        </authorList>
    </citation>
    <scope>NUCLEOTIDE SEQUENCE</scope>
    <source>
        <strain evidence="1">CGMCC 1.15763</strain>
    </source>
</reference>
<dbReference type="SUPFAM" id="SSF54637">
    <property type="entry name" value="Thioesterase/thiol ester dehydrase-isomerase"/>
    <property type="match status" value="1"/>
</dbReference>
<protein>
    <submittedName>
        <fullName evidence="1">Uncharacterized protein</fullName>
    </submittedName>
</protein>
<dbReference type="AlphaFoldDB" id="A0A917MF76"/>
<keyword evidence="2" id="KW-1185">Reference proteome</keyword>
<sequence>MSKFLQHQQNPLHFIVHKKQVDKKKILRSSILLDKVDLAIDQTISNYKHMLIENPKSIDFNFLKQAYLDDQLIVKNRIKKLTKTELELDIVVLKQQKNHHDIICKASIGYVFKKAS</sequence>
<dbReference type="Gene3D" id="3.10.129.10">
    <property type="entry name" value="Hotdog Thioesterase"/>
    <property type="match status" value="1"/>
</dbReference>
<accession>A0A917MF76</accession>